<accession>A0A923J760</accession>
<evidence type="ECO:0000313" key="1">
    <source>
        <dbReference type="EMBL" id="MBC2872681.1"/>
    </source>
</evidence>
<dbReference type="AlphaFoldDB" id="A0A923J760"/>
<comment type="caution">
    <text evidence="1">The sequence shown here is derived from an EMBL/GenBank/DDBJ whole genome shotgun (WGS) entry which is preliminary data.</text>
</comment>
<name>A0A923J760_KLEPN</name>
<dbReference type="Proteomes" id="UP000629923">
    <property type="component" value="Unassembled WGS sequence"/>
</dbReference>
<protein>
    <submittedName>
        <fullName evidence="1">Uncharacterized protein</fullName>
    </submittedName>
</protein>
<dbReference type="EMBL" id="JACLQZ010000001">
    <property type="protein sequence ID" value="MBC2872681.1"/>
    <property type="molecule type" value="Genomic_DNA"/>
</dbReference>
<sequence length="74" mass="7892">MVMLDGKHVIEAVVDLQNKNPLTDADQGAHGMVLLDDFVSVQNIINASSEFAEVLKSTVLPIGKVVTTPLTVGF</sequence>
<gene>
    <name evidence="1" type="ORF">H7U18_02125</name>
</gene>
<reference evidence="1" key="1">
    <citation type="submission" date="2020-08" db="EMBL/GenBank/DDBJ databases">
        <title>Tigecycline and colistin resistance in Klebsiella pneumoniae.</title>
        <authorList>
            <person name="Ramesh N."/>
            <person name="Shanthini T."/>
            <person name="Prasanth M."/>
            <person name="Senthilkumar N."/>
            <person name="Meesala Krishna M."/>
            <person name="Guruswami G."/>
        </authorList>
    </citation>
    <scope>NUCLEOTIDE SEQUENCE</scope>
    <source>
        <strain evidence="1">SHM 84C</strain>
    </source>
</reference>
<evidence type="ECO:0000313" key="2">
    <source>
        <dbReference type="Proteomes" id="UP000629923"/>
    </source>
</evidence>
<proteinExistence type="predicted"/>
<organism evidence="1 2">
    <name type="scientific">Klebsiella pneumoniae</name>
    <dbReference type="NCBI Taxonomy" id="573"/>
    <lineage>
        <taxon>Bacteria</taxon>
        <taxon>Pseudomonadati</taxon>
        <taxon>Pseudomonadota</taxon>
        <taxon>Gammaproteobacteria</taxon>
        <taxon>Enterobacterales</taxon>
        <taxon>Enterobacteriaceae</taxon>
        <taxon>Klebsiella/Raoultella group</taxon>
        <taxon>Klebsiella</taxon>
        <taxon>Klebsiella pneumoniae complex</taxon>
    </lineage>
</organism>